<keyword evidence="3" id="KW-1185">Reference proteome</keyword>
<accession>A0A6C0P0M7</accession>
<name>A0A6C0P0M7_9BACL</name>
<dbReference type="InterPro" id="IPR021359">
    <property type="entry name" value="DUF2812"/>
</dbReference>
<gene>
    <name evidence="2" type="ORF">GZH47_15265</name>
</gene>
<dbReference type="EMBL" id="CP048286">
    <property type="protein sequence ID" value="QHW32035.1"/>
    <property type="molecule type" value="Genomic_DNA"/>
</dbReference>
<dbReference type="RefSeq" id="WP_162640839.1">
    <property type="nucleotide sequence ID" value="NZ_CP048286.1"/>
</dbReference>
<evidence type="ECO:0000313" key="3">
    <source>
        <dbReference type="Proteomes" id="UP000479114"/>
    </source>
</evidence>
<keyword evidence="1" id="KW-1133">Transmembrane helix</keyword>
<keyword evidence="1" id="KW-0472">Membrane</keyword>
<dbReference type="AlphaFoldDB" id="A0A6C0P0M7"/>
<evidence type="ECO:0000256" key="1">
    <source>
        <dbReference type="SAM" id="Phobius"/>
    </source>
</evidence>
<evidence type="ECO:0000313" key="2">
    <source>
        <dbReference type="EMBL" id="QHW32035.1"/>
    </source>
</evidence>
<proteinExistence type="predicted"/>
<dbReference type="KEGG" id="prz:GZH47_15265"/>
<organism evidence="2 3">
    <name type="scientific">Paenibacillus rhizovicinus</name>
    <dbReference type="NCBI Taxonomy" id="2704463"/>
    <lineage>
        <taxon>Bacteria</taxon>
        <taxon>Bacillati</taxon>
        <taxon>Bacillota</taxon>
        <taxon>Bacilli</taxon>
        <taxon>Bacillales</taxon>
        <taxon>Paenibacillaceae</taxon>
        <taxon>Paenibacillus</taxon>
    </lineage>
</organism>
<dbReference type="Pfam" id="PF11193">
    <property type="entry name" value="DUF2812"/>
    <property type="match status" value="1"/>
</dbReference>
<keyword evidence="1" id="KW-0812">Transmembrane</keyword>
<feature type="transmembrane region" description="Helical" evidence="1">
    <location>
        <begin position="148"/>
        <end position="172"/>
    </location>
</feature>
<reference evidence="2 3" key="1">
    <citation type="submission" date="2020-02" db="EMBL/GenBank/DDBJ databases">
        <title>Paenibacillus sp. nov., isolated from rhizosphere soil of tomato.</title>
        <authorList>
            <person name="Weon H.-Y."/>
            <person name="Lee S.A."/>
        </authorList>
    </citation>
    <scope>NUCLEOTIDE SEQUENCE [LARGE SCALE GENOMIC DNA]</scope>
    <source>
        <strain evidence="2 3">14171R-81</strain>
    </source>
</reference>
<protein>
    <submittedName>
        <fullName evidence="2">DUF2812 domain-containing protein</fullName>
    </submittedName>
</protein>
<dbReference type="Proteomes" id="UP000479114">
    <property type="component" value="Chromosome"/>
</dbReference>
<sequence>MAKKVEKRYHVWFSWEHEKEERWINDLSRQGLHLTGAGAISSKFERDESVRYTYRIDHQPGLGKGEKWNDYVALYRDAGWEYAGKSGAVWFYFRRPWSPDESPQLYTDRDSIVAYYNRIRRLMVAMFFVNLIILCLNGINLVPRIHSSLWGIVVPVLAIYAAVFLLLGIGIIKIGRKIKKIL</sequence>
<feature type="transmembrane region" description="Helical" evidence="1">
    <location>
        <begin position="122"/>
        <end position="142"/>
    </location>
</feature>